<dbReference type="PROSITE" id="PS00041">
    <property type="entry name" value="HTH_ARAC_FAMILY_1"/>
    <property type="match status" value="1"/>
</dbReference>
<dbReference type="InterPro" id="IPR009057">
    <property type="entry name" value="Homeodomain-like_sf"/>
</dbReference>
<dbReference type="Pfam" id="PF12833">
    <property type="entry name" value="HTH_18"/>
    <property type="match status" value="1"/>
</dbReference>
<protein>
    <recommendedName>
        <fullName evidence="5">HTH araC/xylS-type domain-containing protein</fullName>
    </recommendedName>
</protein>
<dbReference type="Proteomes" id="UP000185696">
    <property type="component" value="Unassembled WGS sequence"/>
</dbReference>
<organism evidence="6 7">
    <name type="scientific">Actinophytocola xinjiangensis</name>
    <dbReference type="NCBI Taxonomy" id="485602"/>
    <lineage>
        <taxon>Bacteria</taxon>
        <taxon>Bacillati</taxon>
        <taxon>Actinomycetota</taxon>
        <taxon>Actinomycetes</taxon>
        <taxon>Pseudonocardiales</taxon>
        <taxon>Pseudonocardiaceae</taxon>
    </lineage>
</organism>
<dbReference type="SMART" id="SM00342">
    <property type="entry name" value="HTH_ARAC"/>
    <property type="match status" value="1"/>
</dbReference>
<evidence type="ECO:0000313" key="7">
    <source>
        <dbReference type="Proteomes" id="UP000185696"/>
    </source>
</evidence>
<dbReference type="InterPro" id="IPR050204">
    <property type="entry name" value="AraC_XylS_family_regulators"/>
</dbReference>
<keyword evidence="1" id="KW-0805">Transcription regulation</keyword>
<evidence type="ECO:0000256" key="2">
    <source>
        <dbReference type="ARBA" id="ARBA00023125"/>
    </source>
</evidence>
<dbReference type="InterPro" id="IPR018060">
    <property type="entry name" value="HTH_AraC"/>
</dbReference>
<dbReference type="SUPFAM" id="SSF51215">
    <property type="entry name" value="Regulatory protein AraC"/>
    <property type="match status" value="1"/>
</dbReference>
<dbReference type="GO" id="GO:0043565">
    <property type="term" value="F:sequence-specific DNA binding"/>
    <property type="evidence" value="ECO:0007669"/>
    <property type="project" value="InterPro"/>
</dbReference>
<keyword evidence="4" id="KW-0804">Transcription</keyword>
<evidence type="ECO:0000259" key="5">
    <source>
        <dbReference type="PROSITE" id="PS01124"/>
    </source>
</evidence>
<comment type="caution">
    <text evidence="6">The sequence shown here is derived from an EMBL/GenBank/DDBJ whole genome shotgun (WGS) entry which is preliminary data.</text>
</comment>
<dbReference type="EMBL" id="MSIF01000019">
    <property type="protein sequence ID" value="OLF06807.1"/>
    <property type="molecule type" value="Genomic_DNA"/>
</dbReference>
<proteinExistence type="predicted"/>
<sequence>MERHRAVIGNRRSTRDWLDALARSDDGGLFDDHGYGPVEPQHRAGEPEHLVCLLVAGCCRAVVSGRSVLLAAGDALWVPPYVAVTLEVVNAPSIAYRLRPRAAGAPETVSPFLRVPNSWALRPLLDAAVRELDAGGELATLCARSLLVATLSRMLAAPTGATGLSDTQTADVVAHARADPAGRPAIGELAAVAGLPQDTFARRFRATFGQSPRSWLVSSRVHAAARRLDTTDESIGAVASYYGYPDVFFFSRQFKAVVGVAPGQWRQRER</sequence>
<dbReference type="PROSITE" id="PS01124">
    <property type="entry name" value="HTH_ARAC_FAMILY_2"/>
    <property type="match status" value="1"/>
</dbReference>
<gene>
    <name evidence="6" type="ORF">BLA60_30110</name>
</gene>
<keyword evidence="3" id="KW-0010">Activator</keyword>
<dbReference type="InterPro" id="IPR018062">
    <property type="entry name" value="HTH_AraC-typ_CS"/>
</dbReference>
<keyword evidence="2" id="KW-0238">DNA-binding</keyword>
<name>A0A7Z0WHH9_9PSEU</name>
<evidence type="ECO:0000313" key="6">
    <source>
        <dbReference type="EMBL" id="OLF06807.1"/>
    </source>
</evidence>
<accession>A0A7Z0WHH9</accession>
<dbReference type="AlphaFoldDB" id="A0A7Z0WHH9"/>
<feature type="domain" description="HTH araC/xylS-type" evidence="5">
    <location>
        <begin position="170"/>
        <end position="268"/>
    </location>
</feature>
<evidence type="ECO:0000256" key="3">
    <source>
        <dbReference type="ARBA" id="ARBA00023159"/>
    </source>
</evidence>
<evidence type="ECO:0000256" key="1">
    <source>
        <dbReference type="ARBA" id="ARBA00023015"/>
    </source>
</evidence>
<dbReference type="Gene3D" id="1.10.10.60">
    <property type="entry name" value="Homeodomain-like"/>
    <property type="match status" value="1"/>
</dbReference>
<evidence type="ECO:0000256" key="4">
    <source>
        <dbReference type="ARBA" id="ARBA00023163"/>
    </source>
</evidence>
<dbReference type="SUPFAM" id="SSF46689">
    <property type="entry name" value="Homeodomain-like"/>
    <property type="match status" value="2"/>
</dbReference>
<reference evidence="6 7" key="1">
    <citation type="submission" date="2016-12" db="EMBL/GenBank/DDBJ databases">
        <title>The draft genome sequence of Actinophytocola xinjiangensis.</title>
        <authorList>
            <person name="Wang W."/>
            <person name="Yuan L."/>
        </authorList>
    </citation>
    <scope>NUCLEOTIDE SEQUENCE [LARGE SCALE GENOMIC DNA]</scope>
    <source>
        <strain evidence="6 7">CGMCC 4.4663</strain>
    </source>
</reference>
<dbReference type="PANTHER" id="PTHR46796">
    <property type="entry name" value="HTH-TYPE TRANSCRIPTIONAL ACTIVATOR RHAS-RELATED"/>
    <property type="match status" value="1"/>
</dbReference>
<keyword evidence="7" id="KW-1185">Reference proteome</keyword>
<dbReference type="InterPro" id="IPR037923">
    <property type="entry name" value="HTH-like"/>
</dbReference>
<dbReference type="GO" id="GO:0003700">
    <property type="term" value="F:DNA-binding transcription factor activity"/>
    <property type="evidence" value="ECO:0007669"/>
    <property type="project" value="InterPro"/>
</dbReference>